<name>A0ACB7XBZ9_9ERIC</name>
<organism evidence="1 2">
    <name type="scientific">Vaccinium darrowii</name>
    <dbReference type="NCBI Taxonomy" id="229202"/>
    <lineage>
        <taxon>Eukaryota</taxon>
        <taxon>Viridiplantae</taxon>
        <taxon>Streptophyta</taxon>
        <taxon>Embryophyta</taxon>
        <taxon>Tracheophyta</taxon>
        <taxon>Spermatophyta</taxon>
        <taxon>Magnoliopsida</taxon>
        <taxon>eudicotyledons</taxon>
        <taxon>Gunneridae</taxon>
        <taxon>Pentapetalae</taxon>
        <taxon>asterids</taxon>
        <taxon>Ericales</taxon>
        <taxon>Ericaceae</taxon>
        <taxon>Vaccinioideae</taxon>
        <taxon>Vaccinieae</taxon>
        <taxon>Vaccinium</taxon>
    </lineage>
</organism>
<keyword evidence="2" id="KW-1185">Reference proteome</keyword>
<protein>
    <submittedName>
        <fullName evidence="1">Uncharacterized protein</fullName>
    </submittedName>
</protein>
<comment type="caution">
    <text evidence="1">The sequence shown here is derived from an EMBL/GenBank/DDBJ whole genome shotgun (WGS) entry which is preliminary data.</text>
</comment>
<dbReference type="Proteomes" id="UP000828048">
    <property type="component" value="Chromosome 6"/>
</dbReference>
<proteinExistence type="predicted"/>
<sequence length="197" mass="22017">MIVSAIGNARDQVGNIGTGQVRKLDELDKAVADAARDPSWYGIDQAELDKRRRWTSTARTQVGNVKKKVVAGKKLDRTSTLNVNGMRCELMRMPNSHQAERSNQYAAANNDDFVSSESESDRQLLLINQKDEEMDELSASVEKIGGVRLTIHEELLAQEKIIGELGTEMENTSNLLQFVQARDEETSQQLHISGRVF</sequence>
<reference evidence="1 2" key="1">
    <citation type="journal article" date="2021" name="Hortic Res">
        <title>High-quality reference genome and annotation aids understanding of berry development for evergreen blueberry (Vaccinium darrowii).</title>
        <authorList>
            <person name="Yu J."/>
            <person name="Hulse-Kemp A.M."/>
            <person name="Babiker E."/>
            <person name="Staton M."/>
        </authorList>
    </citation>
    <scope>NUCLEOTIDE SEQUENCE [LARGE SCALE GENOMIC DNA]</scope>
    <source>
        <strain evidence="2">cv. NJ 8807/NJ 8810</strain>
        <tissue evidence="1">Young leaf</tissue>
    </source>
</reference>
<dbReference type="EMBL" id="CM037156">
    <property type="protein sequence ID" value="KAH7838210.1"/>
    <property type="molecule type" value="Genomic_DNA"/>
</dbReference>
<accession>A0ACB7XBZ9</accession>
<evidence type="ECO:0000313" key="1">
    <source>
        <dbReference type="EMBL" id="KAH7838210.1"/>
    </source>
</evidence>
<gene>
    <name evidence="1" type="ORF">Vadar_023472</name>
</gene>
<evidence type="ECO:0000313" key="2">
    <source>
        <dbReference type="Proteomes" id="UP000828048"/>
    </source>
</evidence>